<organism evidence="1 2">
    <name type="scientific">Roseovarius pacificus</name>
    <dbReference type="NCBI Taxonomy" id="337701"/>
    <lineage>
        <taxon>Bacteria</taxon>
        <taxon>Pseudomonadati</taxon>
        <taxon>Pseudomonadota</taxon>
        <taxon>Alphaproteobacteria</taxon>
        <taxon>Rhodobacterales</taxon>
        <taxon>Roseobacteraceae</taxon>
        <taxon>Roseovarius</taxon>
    </lineage>
</organism>
<evidence type="ECO:0000313" key="2">
    <source>
        <dbReference type="Proteomes" id="UP000183974"/>
    </source>
</evidence>
<dbReference type="EMBL" id="FRBR01000016">
    <property type="protein sequence ID" value="SHM42195.1"/>
    <property type="molecule type" value="Genomic_DNA"/>
</dbReference>
<dbReference type="AlphaFoldDB" id="A0A1M7IND8"/>
<evidence type="ECO:0000313" key="1">
    <source>
        <dbReference type="EMBL" id="SHM42195.1"/>
    </source>
</evidence>
<dbReference type="Proteomes" id="UP000183974">
    <property type="component" value="Unassembled WGS sequence"/>
</dbReference>
<sequence>MIKNGLKRIPQIDLQTLLSAARTPGTDRTFLHSDMSNTDIAEEHLSSIRSMLNRFDDTDTLRHLGLKVDQGDILSFSNSLVVSKSELDALRSILGRSGN</sequence>
<reference evidence="1 2" key="1">
    <citation type="submission" date="2016-11" db="EMBL/GenBank/DDBJ databases">
        <authorList>
            <person name="Jaros S."/>
            <person name="Januszkiewicz K."/>
            <person name="Wedrychowicz H."/>
        </authorList>
    </citation>
    <scope>NUCLEOTIDE SEQUENCE [LARGE SCALE GENOMIC DNA]</scope>
    <source>
        <strain evidence="1 2">DSM 29589</strain>
    </source>
</reference>
<accession>A0A1M7IND8</accession>
<gene>
    <name evidence="1" type="ORF">SAMN05444398_11612</name>
</gene>
<protein>
    <submittedName>
        <fullName evidence="1">Uncharacterized protein</fullName>
    </submittedName>
</protein>
<name>A0A1M7IND8_9RHOB</name>
<proteinExistence type="predicted"/>
<keyword evidence="2" id="KW-1185">Reference proteome</keyword>